<dbReference type="AlphaFoldDB" id="A0A450YZW4"/>
<protein>
    <submittedName>
        <fullName evidence="1">Transposase zinc-binding domain-containing protein</fullName>
    </submittedName>
</protein>
<reference evidence="1" key="1">
    <citation type="submission" date="2019-02" db="EMBL/GenBank/DDBJ databases">
        <authorList>
            <person name="Gruber-Vodicka R. H."/>
            <person name="Seah K. B. B."/>
        </authorList>
    </citation>
    <scope>NUCLEOTIDE SEQUENCE</scope>
    <source>
        <strain evidence="1">BECK_BZ123</strain>
    </source>
</reference>
<gene>
    <name evidence="1" type="ORF">BECKTC1821D_GA0114238_104017</name>
</gene>
<proteinExistence type="predicted"/>
<evidence type="ECO:0000313" key="1">
    <source>
        <dbReference type="EMBL" id="VFK47083.1"/>
    </source>
</evidence>
<name>A0A450YZW4_9GAMM</name>
<sequence>MEQIDQAIWSNIKETDRVPPYALAYVDNSNPCFNRTCKSRFCPVRVKVQVDKWVADMNRLFPNCPYFHITCTLPS</sequence>
<organism evidence="1">
    <name type="scientific">Candidatus Kentrum sp. TC</name>
    <dbReference type="NCBI Taxonomy" id="2126339"/>
    <lineage>
        <taxon>Bacteria</taxon>
        <taxon>Pseudomonadati</taxon>
        <taxon>Pseudomonadota</taxon>
        <taxon>Gammaproteobacteria</taxon>
        <taxon>Candidatus Kentrum</taxon>
    </lineage>
</organism>
<dbReference type="EMBL" id="CAADFS010000040">
    <property type="protein sequence ID" value="VFK47083.1"/>
    <property type="molecule type" value="Genomic_DNA"/>
</dbReference>
<accession>A0A450YZW4</accession>